<dbReference type="EMBL" id="MG748548">
    <property type="protein sequence ID" value="AVZ45126.1"/>
    <property type="molecule type" value="Genomic_DNA"/>
</dbReference>
<evidence type="ECO:0000313" key="1">
    <source>
        <dbReference type="EMBL" id="AVZ45126.1"/>
    </source>
</evidence>
<keyword evidence="2" id="KW-1185">Reference proteome</keyword>
<organism evidence="1 2">
    <name type="scientific">Escherichia phage EP335</name>
    <dbReference type="NCBI Taxonomy" id="2070199"/>
    <lineage>
        <taxon>Viruses</taxon>
        <taxon>Duplodnaviria</taxon>
        <taxon>Heunggongvirae</taxon>
        <taxon>Uroviricota</taxon>
        <taxon>Caudoviricetes</taxon>
        <taxon>Mktvariviridae</taxon>
        <taxon>Gordonclarkvirinae</taxon>
        <taxon>Nieuwekanaalvirus</taxon>
        <taxon>Nieuwekanaalvirus EP335</taxon>
    </lineage>
</organism>
<dbReference type="KEGG" id="vg:77948998"/>
<dbReference type="Proteomes" id="UP000257884">
    <property type="component" value="Segment"/>
</dbReference>
<name>A0A2Z3DSG4_9CAUD</name>
<accession>A0A2Z3DSG4</accession>
<dbReference type="RefSeq" id="YP_010672711.1">
    <property type="nucleotide sequence ID" value="NC_070979.1"/>
</dbReference>
<reference evidence="2" key="1">
    <citation type="submission" date="2018-01" db="EMBL/GenBank/DDBJ databases">
        <authorList>
            <person name="van Mierlo J.T."/>
            <person name="Hagens S."/>
            <person name="Witte S."/>
            <person name="Klamert S."/>
            <person name="van de Straat L."/>
        </authorList>
    </citation>
    <scope>NUCLEOTIDE SEQUENCE [LARGE SCALE GENOMIC DNA]</scope>
</reference>
<evidence type="ECO:0000313" key="2">
    <source>
        <dbReference type="Proteomes" id="UP000257884"/>
    </source>
</evidence>
<protein>
    <submittedName>
        <fullName evidence="1">Uncharacterized protein</fullName>
    </submittedName>
</protein>
<sequence>MKKLILWAIGIALFICVMEMLGDYSKEDCETRISQEFKSETKWVDGRCYIKDWGRVLSR</sequence>
<proteinExistence type="predicted"/>
<dbReference type="GeneID" id="77948998"/>